<dbReference type="AlphaFoldDB" id="A0A0H3CEN6"/>
<dbReference type="EnsemblBacteria" id="ADF60069">
    <property type="protein sequence ID" value="ADF60069"/>
    <property type="gene ID" value="ECL_00503"/>
</dbReference>
<name>A0A0H3CEN6_ENTCC</name>
<dbReference type="Proteomes" id="UP000002363">
    <property type="component" value="Chromosome"/>
</dbReference>
<feature type="region of interest" description="Disordered" evidence="1">
    <location>
        <begin position="1"/>
        <end position="21"/>
    </location>
</feature>
<evidence type="ECO:0000313" key="2">
    <source>
        <dbReference type="EMBL" id="ADF60069.1"/>
    </source>
</evidence>
<reference evidence="2 3" key="1">
    <citation type="journal article" date="2010" name="J. Bacteriol.">
        <title>Complete genome sequence of Enterobacter cloacae subsp. cloacae type strain ATCC 13047.</title>
        <authorList>
            <person name="Ren Y."/>
            <person name="Ren Y."/>
            <person name="Zhou Z."/>
            <person name="Guo X."/>
            <person name="Li Y."/>
            <person name="Feng L."/>
            <person name="Wang L."/>
        </authorList>
    </citation>
    <scope>NUCLEOTIDE SEQUENCE [LARGE SCALE GENOMIC DNA]</scope>
    <source>
        <strain evidence="3">ATCC 13047 / DSM 30054 / NBRC 13535 / NCTC 10005 / WDCM 00083 / NCDC 279-56</strain>
    </source>
</reference>
<proteinExistence type="predicted"/>
<organism evidence="2 3">
    <name type="scientific">Enterobacter cloacae subsp. cloacae (strain ATCC 13047 / DSM 30054 / NBRC 13535 / NCTC 10005 / WDCM 00083 / NCDC 279-56)</name>
    <dbReference type="NCBI Taxonomy" id="716541"/>
    <lineage>
        <taxon>Bacteria</taxon>
        <taxon>Pseudomonadati</taxon>
        <taxon>Pseudomonadota</taxon>
        <taxon>Gammaproteobacteria</taxon>
        <taxon>Enterobacterales</taxon>
        <taxon>Enterobacteriaceae</taxon>
        <taxon>Enterobacter</taxon>
        <taxon>Enterobacter cloacae complex</taxon>
    </lineage>
</organism>
<dbReference type="PATRIC" id="fig|716541.4.peg.777"/>
<gene>
    <name evidence="2" type="ordered locus">ECL_00503</name>
</gene>
<dbReference type="KEGG" id="enc:ECL_00503"/>
<evidence type="ECO:0000256" key="1">
    <source>
        <dbReference type="SAM" id="MobiDB-lite"/>
    </source>
</evidence>
<evidence type="ECO:0000313" key="3">
    <source>
        <dbReference type="Proteomes" id="UP000002363"/>
    </source>
</evidence>
<dbReference type="HOGENOM" id="CLU_2972273_0_0_6"/>
<protein>
    <submittedName>
        <fullName evidence="2">Uncharacterized protein</fullName>
    </submittedName>
</protein>
<dbReference type="EMBL" id="CP001918">
    <property type="protein sequence ID" value="ADF60069.1"/>
    <property type="molecule type" value="Genomic_DNA"/>
</dbReference>
<accession>A0A0H3CEN6</accession>
<sequence length="58" mass="6438">MEGTRQRSAARWPSGYSSTASWCHLSSASEGKRLRHCQNIDASSSDQREYYAPTISGD</sequence>
<keyword evidence="3" id="KW-1185">Reference proteome</keyword>